<evidence type="ECO:0000313" key="5">
    <source>
        <dbReference type="EMBL" id="MCE7510811.1"/>
    </source>
</evidence>
<dbReference type="KEGG" id="axe:P40_18625"/>
<dbReference type="EMBL" id="JAJVKT010000030">
    <property type="protein sequence ID" value="MCE7510811.1"/>
    <property type="molecule type" value="Genomic_DNA"/>
</dbReference>
<name>A0A9Q3ZGD0_9GAMM</name>
<dbReference type="PRINTS" id="PR00035">
    <property type="entry name" value="HTHGNTR"/>
</dbReference>
<dbReference type="PANTHER" id="PTHR43537">
    <property type="entry name" value="TRANSCRIPTIONAL REGULATOR, GNTR FAMILY"/>
    <property type="match status" value="1"/>
</dbReference>
<comment type="caution">
    <text evidence="5">The sequence shown here is derived from an EMBL/GenBank/DDBJ whole genome shotgun (WGS) entry which is preliminary data.</text>
</comment>
<dbReference type="InterPro" id="IPR036388">
    <property type="entry name" value="WH-like_DNA-bd_sf"/>
</dbReference>
<gene>
    <name evidence="5" type="ORF">LZG35_19405</name>
</gene>
<dbReference type="SUPFAM" id="SSF48008">
    <property type="entry name" value="GntR ligand-binding domain-like"/>
    <property type="match status" value="1"/>
</dbReference>
<dbReference type="CDD" id="cd07377">
    <property type="entry name" value="WHTH_GntR"/>
    <property type="match status" value="1"/>
</dbReference>
<organism evidence="5 6">
    <name type="scientific">Alloalcanivorax xenomutans</name>
    <dbReference type="NCBI Taxonomy" id="1094342"/>
    <lineage>
        <taxon>Bacteria</taxon>
        <taxon>Pseudomonadati</taxon>
        <taxon>Pseudomonadota</taxon>
        <taxon>Gammaproteobacteria</taxon>
        <taxon>Oceanospirillales</taxon>
        <taxon>Alcanivoracaceae</taxon>
        <taxon>Alloalcanivorax</taxon>
    </lineage>
</organism>
<proteinExistence type="predicted"/>
<dbReference type="PROSITE" id="PS50949">
    <property type="entry name" value="HTH_GNTR"/>
    <property type="match status" value="1"/>
</dbReference>
<dbReference type="InterPro" id="IPR036390">
    <property type="entry name" value="WH_DNA-bd_sf"/>
</dbReference>
<evidence type="ECO:0000259" key="4">
    <source>
        <dbReference type="PROSITE" id="PS50949"/>
    </source>
</evidence>
<dbReference type="PANTHER" id="PTHR43537:SF5">
    <property type="entry name" value="UXU OPERON TRANSCRIPTIONAL REGULATOR"/>
    <property type="match status" value="1"/>
</dbReference>
<dbReference type="Gene3D" id="1.10.10.10">
    <property type="entry name" value="Winged helix-like DNA-binding domain superfamily/Winged helix DNA-binding domain"/>
    <property type="match status" value="1"/>
</dbReference>
<keyword evidence="6" id="KW-1185">Reference proteome</keyword>
<dbReference type="RefSeq" id="WP_080531564.1">
    <property type="nucleotide sequence ID" value="NZ_CP012331.1"/>
</dbReference>
<dbReference type="GO" id="GO:0003700">
    <property type="term" value="F:DNA-binding transcription factor activity"/>
    <property type="evidence" value="ECO:0007669"/>
    <property type="project" value="InterPro"/>
</dbReference>
<keyword evidence="3" id="KW-0804">Transcription</keyword>
<dbReference type="Gene3D" id="1.20.120.530">
    <property type="entry name" value="GntR ligand-binding domain-like"/>
    <property type="match status" value="1"/>
</dbReference>
<protein>
    <submittedName>
        <fullName evidence="5">FCD domain-containing protein</fullName>
    </submittedName>
</protein>
<dbReference type="GO" id="GO:0003677">
    <property type="term" value="F:DNA binding"/>
    <property type="evidence" value="ECO:0007669"/>
    <property type="project" value="UniProtKB-KW"/>
</dbReference>
<evidence type="ECO:0000256" key="3">
    <source>
        <dbReference type="ARBA" id="ARBA00023163"/>
    </source>
</evidence>
<keyword evidence="2" id="KW-0238">DNA-binding</keyword>
<dbReference type="InterPro" id="IPR000524">
    <property type="entry name" value="Tscrpt_reg_HTH_GntR"/>
</dbReference>
<dbReference type="Pfam" id="PF07729">
    <property type="entry name" value="FCD"/>
    <property type="match status" value="1"/>
</dbReference>
<dbReference type="AlphaFoldDB" id="A0A9Q3ZGD0"/>
<evidence type="ECO:0000256" key="1">
    <source>
        <dbReference type="ARBA" id="ARBA00023015"/>
    </source>
</evidence>
<reference evidence="5" key="1">
    <citation type="submission" date="2022-01" db="EMBL/GenBank/DDBJ databases">
        <authorList>
            <person name="Karlyshev A.V."/>
            <person name="Jaspars M."/>
        </authorList>
    </citation>
    <scope>NUCLEOTIDE SEQUENCE</scope>
    <source>
        <strain evidence="5">AGSA3-2</strain>
    </source>
</reference>
<feature type="domain" description="HTH gntR-type" evidence="4">
    <location>
        <begin position="14"/>
        <end position="81"/>
    </location>
</feature>
<dbReference type="InterPro" id="IPR008920">
    <property type="entry name" value="TF_FadR/GntR_C"/>
</dbReference>
<dbReference type="InterPro" id="IPR011711">
    <property type="entry name" value="GntR_C"/>
</dbReference>
<dbReference type="Pfam" id="PF00392">
    <property type="entry name" value="GntR"/>
    <property type="match status" value="1"/>
</dbReference>
<dbReference type="SMART" id="SM00895">
    <property type="entry name" value="FCD"/>
    <property type="match status" value="1"/>
</dbReference>
<dbReference type="SUPFAM" id="SSF46785">
    <property type="entry name" value="Winged helix' DNA-binding domain"/>
    <property type="match status" value="1"/>
</dbReference>
<dbReference type="SMART" id="SM00345">
    <property type="entry name" value="HTH_GNTR"/>
    <property type="match status" value="1"/>
</dbReference>
<keyword evidence="1" id="KW-0805">Transcription regulation</keyword>
<sequence>MTQRDHQFAKLKRPPAYKVVADELIKAIAKKTLRPGDLLPIEGELAEQFGVNRSTVREGIRYLEQSGLVTRKGKRLMVSRPSYQVLADQFCPALIVHDVSFLELWTVTLELEPLAARLASEKATPEILATLEANLNDTKAALARGDDLVQLDIEFHELLAEAADNKALSISRSALARLFYPAYRTGMFPETSGERLVMAHEIILNAIREHDTERATEWMYKHMVDFKRGYELAGLDVLSPLPWREE</sequence>
<evidence type="ECO:0000256" key="2">
    <source>
        <dbReference type="ARBA" id="ARBA00023125"/>
    </source>
</evidence>
<dbReference type="Proteomes" id="UP001107961">
    <property type="component" value="Unassembled WGS sequence"/>
</dbReference>
<evidence type="ECO:0000313" key="6">
    <source>
        <dbReference type="Proteomes" id="UP001107961"/>
    </source>
</evidence>
<accession>A0A9Q3ZGD0</accession>